<keyword evidence="7" id="KW-0449">Lipoprotein</keyword>
<name>A0A1T5MBK5_9FIRM</name>
<keyword evidence="11" id="KW-1185">Reference proteome</keyword>
<dbReference type="STRING" id="36842.SAMN02194393_04365"/>
<dbReference type="InterPro" id="IPR057336">
    <property type="entry name" value="GerAC_N"/>
</dbReference>
<evidence type="ECO:0000256" key="6">
    <source>
        <dbReference type="ARBA" id="ARBA00023139"/>
    </source>
</evidence>
<reference evidence="10 11" key="1">
    <citation type="submission" date="2017-02" db="EMBL/GenBank/DDBJ databases">
        <authorList>
            <person name="Peterson S.W."/>
        </authorList>
    </citation>
    <scope>NUCLEOTIDE SEQUENCE [LARGE SCALE GENOMIC DNA]</scope>
    <source>
        <strain evidence="10 11">M1</strain>
    </source>
</reference>
<dbReference type="PANTHER" id="PTHR35789">
    <property type="entry name" value="SPORE GERMINATION PROTEIN B3"/>
    <property type="match status" value="1"/>
</dbReference>
<dbReference type="AlphaFoldDB" id="A0A1T5MBK5"/>
<keyword evidence="5" id="KW-0472">Membrane</keyword>
<feature type="domain" description="Spore germination GerAC-like C-terminal" evidence="8">
    <location>
        <begin position="220"/>
        <end position="386"/>
    </location>
</feature>
<keyword evidence="4" id="KW-0732">Signal</keyword>
<evidence type="ECO:0000256" key="2">
    <source>
        <dbReference type="ARBA" id="ARBA00007886"/>
    </source>
</evidence>
<evidence type="ECO:0000256" key="1">
    <source>
        <dbReference type="ARBA" id="ARBA00004635"/>
    </source>
</evidence>
<dbReference type="InterPro" id="IPR008844">
    <property type="entry name" value="Spore_GerAC-like"/>
</dbReference>
<gene>
    <name evidence="10" type="ORF">SAMN02194393_04365</name>
</gene>
<keyword evidence="3" id="KW-0309">Germination</keyword>
<feature type="domain" description="Spore germination protein N-terminal" evidence="9">
    <location>
        <begin position="34"/>
        <end position="206"/>
    </location>
</feature>
<sequence>MMASMKRGSIMSKKKIFFIIIILSIIYMGGCWNYSEVNNKIIVAGAGVDYNKEKEKLELTVEVVKPMMTGEKIEFESEYFTSTGDNLFNTIRNMIPKTGKKIFWSHAKVVILSQEVIEEKEKLLSIIDFMKRDAETRDDIMLLVSREKTAKEILKTDIRIHEIISFHLEDMLENQKSVSKYRAVPLWKFVDELSEEGISPTLPTVNVVNYNKKKISQIFGTAVFKEAKKVGWLNGIETKAFLFIIDELKGGVITVKEIPIADKLTNISFEIFNNKTKVKPIYEDKKLKMKIDIETLVNIDEIDENIDFTNEKNLEIIQKKGGETIKEMIHSVMKKVQEEYRSDIFGFGEIISRENPKLWKEIKENWDEIFIGLDTQVNVKLKIRGSSLRSKTIKIGD</sequence>
<dbReference type="InterPro" id="IPR046953">
    <property type="entry name" value="Spore_GerAC-like_C"/>
</dbReference>
<comment type="similarity">
    <text evidence="2">Belongs to the GerABKC lipoprotein family.</text>
</comment>
<organism evidence="10 11">
    <name type="scientific">Maledivibacter halophilus</name>
    <dbReference type="NCBI Taxonomy" id="36842"/>
    <lineage>
        <taxon>Bacteria</taxon>
        <taxon>Bacillati</taxon>
        <taxon>Bacillota</taxon>
        <taxon>Clostridia</taxon>
        <taxon>Peptostreptococcales</taxon>
        <taxon>Caminicellaceae</taxon>
        <taxon>Maledivibacter</taxon>
    </lineage>
</organism>
<protein>
    <submittedName>
        <fullName evidence="10">Spore germination protein KC</fullName>
    </submittedName>
</protein>
<dbReference type="GO" id="GO:0016020">
    <property type="term" value="C:membrane"/>
    <property type="evidence" value="ECO:0007669"/>
    <property type="project" value="UniProtKB-SubCell"/>
</dbReference>
<comment type="subcellular location">
    <subcellularLocation>
        <location evidence="1">Membrane</location>
        <topology evidence="1">Lipid-anchor</topology>
    </subcellularLocation>
</comment>
<dbReference type="NCBIfam" id="TIGR02887">
    <property type="entry name" value="spore_ger_x_C"/>
    <property type="match status" value="1"/>
</dbReference>
<evidence type="ECO:0000256" key="7">
    <source>
        <dbReference type="ARBA" id="ARBA00023288"/>
    </source>
</evidence>
<dbReference type="PANTHER" id="PTHR35789:SF1">
    <property type="entry name" value="SPORE GERMINATION PROTEIN B3"/>
    <property type="match status" value="1"/>
</dbReference>
<dbReference type="Proteomes" id="UP000190285">
    <property type="component" value="Unassembled WGS sequence"/>
</dbReference>
<evidence type="ECO:0000259" key="8">
    <source>
        <dbReference type="Pfam" id="PF05504"/>
    </source>
</evidence>
<dbReference type="Gene3D" id="3.30.300.210">
    <property type="entry name" value="Nutrient germinant receptor protein C, domain 3"/>
    <property type="match status" value="1"/>
</dbReference>
<evidence type="ECO:0000256" key="4">
    <source>
        <dbReference type="ARBA" id="ARBA00022729"/>
    </source>
</evidence>
<evidence type="ECO:0000259" key="9">
    <source>
        <dbReference type="Pfam" id="PF25198"/>
    </source>
</evidence>
<dbReference type="EMBL" id="FUZT01000013">
    <property type="protein sequence ID" value="SKC85473.1"/>
    <property type="molecule type" value="Genomic_DNA"/>
</dbReference>
<evidence type="ECO:0000313" key="11">
    <source>
        <dbReference type="Proteomes" id="UP000190285"/>
    </source>
</evidence>
<accession>A0A1T5MBK5</accession>
<dbReference type="Pfam" id="PF05504">
    <property type="entry name" value="Spore_GerAC"/>
    <property type="match status" value="1"/>
</dbReference>
<evidence type="ECO:0000256" key="5">
    <source>
        <dbReference type="ARBA" id="ARBA00023136"/>
    </source>
</evidence>
<dbReference type="Pfam" id="PF25198">
    <property type="entry name" value="Spore_GerAC_N"/>
    <property type="match status" value="1"/>
</dbReference>
<evidence type="ECO:0000313" key="10">
    <source>
        <dbReference type="EMBL" id="SKC85473.1"/>
    </source>
</evidence>
<proteinExistence type="inferred from homology"/>
<keyword evidence="6" id="KW-0564">Palmitate</keyword>
<dbReference type="InterPro" id="IPR038501">
    <property type="entry name" value="Spore_GerAC_C_sf"/>
</dbReference>
<evidence type="ECO:0000256" key="3">
    <source>
        <dbReference type="ARBA" id="ARBA00022544"/>
    </source>
</evidence>
<dbReference type="GO" id="GO:0009847">
    <property type="term" value="P:spore germination"/>
    <property type="evidence" value="ECO:0007669"/>
    <property type="project" value="InterPro"/>
</dbReference>